<evidence type="ECO:0000313" key="3">
    <source>
        <dbReference type="Proteomes" id="UP000050794"/>
    </source>
</evidence>
<dbReference type="AlphaFoldDB" id="A0A183U5C6"/>
<dbReference type="Pfam" id="PF05585">
    <property type="entry name" value="DUF1758"/>
    <property type="match status" value="1"/>
</dbReference>
<keyword evidence="3" id="KW-1185">Reference proteome</keyword>
<dbReference type="Proteomes" id="UP000050794">
    <property type="component" value="Unassembled WGS sequence"/>
</dbReference>
<evidence type="ECO:0000313" key="2">
    <source>
        <dbReference type="EMBL" id="VDM29413.1"/>
    </source>
</evidence>
<proteinExistence type="predicted"/>
<evidence type="ECO:0000313" key="4">
    <source>
        <dbReference type="WBParaSite" id="TCNE_0000369601-mRNA-1"/>
    </source>
</evidence>
<dbReference type="InterPro" id="IPR008737">
    <property type="entry name" value="DUF1758"/>
</dbReference>
<reference evidence="2 3" key="2">
    <citation type="submission" date="2018-11" db="EMBL/GenBank/DDBJ databases">
        <authorList>
            <consortium name="Pathogen Informatics"/>
        </authorList>
    </citation>
    <scope>NUCLEOTIDE SEQUENCE [LARGE SCALE GENOMIC DNA]</scope>
</reference>
<name>A0A183U5C6_TOXCA</name>
<accession>A0A183U5C6</accession>
<evidence type="ECO:0000259" key="1">
    <source>
        <dbReference type="Pfam" id="PF05585"/>
    </source>
</evidence>
<sequence>MTENPEGLAFTLERIDTLIQKLDLHEQTCHDQLTRLGRIDPTIRTRINSGVYQQKALPQHLLPRHLPRHKCLRCTYPNSNFPFPVANRSPEDQTAEQRQQRIQELGVCPECFKDGHALRDCRGQPCPTYKKAHNKALCPQNARPTRRIAHAAVIAVPSVANAKVTGATITSSQMQQTRQNVSLLFWLTARVFNYLSSLTTLKAKLFLDQGSQCSSITKKFADRLGLQPLRDSNTVIKSVGEGNGNHYTTYEVTIGITFPDGTKHHLPAYSLPRVTEPFLHTNVSPNTISEIRHQTQKELSLPLYTDEPDILLGSNLISKINPRVLKHLPSGFALYESELGPMIGGSRSVPSQYLSPCNV</sequence>
<reference evidence="4" key="1">
    <citation type="submission" date="2016-06" db="UniProtKB">
        <authorList>
            <consortium name="WormBaseParasite"/>
        </authorList>
    </citation>
    <scope>IDENTIFICATION</scope>
</reference>
<dbReference type="InterPro" id="IPR021109">
    <property type="entry name" value="Peptidase_aspartic_dom_sf"/>
</dbReference>
<dbReference type="WBParaSite" id="TCNE_0000369601-mRNA-1">
    <property type="protein sequence ID" value="TCNE_0000369601-mRNA-1"/>
    <property type="gene ID" value="TCNE_0000369601"/>
</dbReference>
<dbReference type="Gene3D" id="2.40.70.10">
    <property type="entry name" value="Acid Proteases"/>
    <property type="match status" value="1"/>
</dbReference>
<feature type="domain" description="DUF1758" evidence="1">
    <location>
        <begin position="201"/>
        <end position="342"/>
    </location>
</feature>
<organism evidence="3 4">
    <name type="scientific">Toxocara canis</name>
    <name type="common">Canine roundworm</name>
    <dbReference type="NCBI Taxonomy" id="6265"/>
    <lineage>
        <taxon>Eukaryota</taxon>
        <taxon>Metazoa</taxon>
        <taxon>Ecdysozoa</taxon>
        <taxon>Nematoda</taxon>
        <taxon>Chromadorea</taxon>
        <taxon>Rhabditida</taxon>
        <taxon>Spirurina</taxon>
        <taxon>Ascaridomorpha</taxon>
        <taxon>Ascaridoidea</taxon>
        <taxon>Toxocaridae</taxon>
        <taxon>Toxocara</taxon>
    </lineage>
</organism>
<protein>
    <submittedName>
        <fullName evidence="4">DUF1758 domain-containing protein</fullName>
    </submittedName>
</protein>
<gene>
    <name evidence="2" type="ORF">TCNE_LOCUS3696</name>
</gene>
<dbReference type="EMBL" id="UYWY01005023">
    <property type="protein sequence ID" value="VDM29413.1"/>
    <property type="molecule type" value="Genomic_DNA"/>
</dbReference>